<evidence type="ECO:0000256" key="3">
    <source>
        <dbReference type="ARBA" id="ARBA00023163"/>
    </source>
</evidence>
<evidence type="ECO:0000256" key="1">
    <source>
        <dbReference type="ARBA" id="ARBA00023015"/>
    </source>
</evidence>
<evidence type="ECO:0000259" key="5">
    <source>
        <dbReference type="PROSITE" id="PS50977"/>
    </source>
</evidence>
<dbReference type="AlphaFoldDB" id="A0A1Z3N5F2"/>
<evidence type="ECO:0000313" key="6">
    <source>
        <dbReference type="EMBL" id="ASD62641.1"/>
    </source>
</evidence>
<proteinExistence type="predicted"/>
<dbReference type="InterPro" id="IPR001647">
    <property type="entry name" value="HTH_TetR"/>
</dbReference>
<dbReference type="SUPFAM" id="SSF46689">
    <property type="entry name" value="Homeodomain-like"/>
    <property type="match status" value="1"/>
</dbReference>
<dbReference type="PROSITE" id="PS01081">
    <property type="entry name" value="HTH_TETR_1"/>
    <property type="match status" value="1"/>
</dbReference>
<dbReference type="InterPro" id="IPR050109">
    <property type="entry name" value="HTH-type_TetR-like_transc_reg"/>
</dbReference>
<dbReference type="PANTHER" id="PTHR30055:SF234">
    <property type="entry name" value="HTH-TYPE TRANSCRIPTIONAL REGULATOR BETI"/>
    <property type="match status" value="1"/>
</dbReference>
<feature type="domain" description="HTH tetR-type" evidence="5">
    <location>
        <begin position="53"/>
        <end position="113"/>
    </location>
</feature>
<keyword evidence="2 4" id="KW-0238">DNA-binding</keyword>
<protein>
    <submittedName>
        <fullName evidence="6">TetR family transcriptional regulator</fullName>
    </submittedName>
</protein>
<dbReference type="Pfam" id="PF00440">
    <property type="entry name" value="TetR_N"/>
    <property type="match status" value="1"/>
</dbReference>
<dbReference type="GO" id="GO:0000976">
    <property type="term" value="F:transcription cis-regulatory region binding"/>
    <property type="evidence" value="ECO:0007669"/>
    <property type="project" value="TreeGrafter"/>
</dbReference>
<dbReference type="InterPro" id="IPR023772">
    <property type="entry name" value="DNA-bd_HTH_TetR-type_CS"/>
</dbReference>
<dbReference type="PANTHER" id="PTHR30055">
    <property type="entry name" value="HTH-TYPE TRANSCRIPTIONAL REGULATOR RUTR"/>
    <property type="match status" value="1"/>
</dbReference>
<dbReference type="GO" id="GO:0003700">
    <property type="term" value="F:DNA-binding transcription factor activity"/>
    <property type="evidence" value="ECO:0007669"/>
    <property type="project" value="TreeGrafter"/>
</dbReference>
<dbReference type="Gene3D" id="1.10.357.10">
    <property type="entry name" value="Tetracycline Repressor, domain 2"/>
    <property type="match status" value="1"/>
</dbReference>
<dbReference type="PROSITE" id="PS50977">
    <property type="entry name" value="HTH_TETR_2"/>
    <property type="match status" value="1"/>
</dbReference>
<evidence type="ECO:0000256" key="2">
    <source>
        <dbReference type="ARBA" id="ARBA00023125"/>
    </source>
</evidence>
<dbReference type="InterPro" id="IPR009057">
    <property type="entry name" value="Homeodomain-like_sf"/>
</dbReference>
<accession>A0A1Z3N5F2</accession>
<keyword evidence="1" id="KW-0805">Transcription regulation</keyword>
<evidence type="ECO:0000313" key="7">
    <source>
        <dbReference type="Proteomes" id="UP000197003"/>
    </source>
</evidence>
<evidence type="ECO:0000256" key="4">
    <source>
        <dbReference type="PROSITE-ProRule" id="PRU00335"/>
    </source>
</evidence>
<reference evidence="6 7" key="1">
    <citation type="submission" date="2017-04" db="EMBL/GenBank/DDBJ databases">
        <title>Whole genome sequence of Bdellovibrio bacteriovorus strain SSB218315.</title>
        <authorList>
            <person name="Oyedara O."/>
            <person name="Rodriguez-Perez M.A."/>
        </authorList>
    </citation>
    <scope>NUCLEOTIDE SEQUENCE [LARGE SCALE GENOMIC DNA]</scope>
    <source>
        <strain evidence="6 7">SSB218315</strain>
    </source>
</reference>
<dbReference type="PRINTS" id="PR00455">
    <property type="entry name" value="HTHTETR"/>
</dbReference>
<keyword evidence="3" id="KW-0804">Transcription</keyword>
<gene>
    <name evidence="6" type="ORF">B9G79_03180</name>
</gene>
<organism evidence="6 7">
    <name type="scientific">Bdellovibrio bacteriovorus</name>
    <dbReference type="NCBI Taxonomy" id="959"/>
    <lineage>
        <taxon>Bacteria</taxon>
        <taxon>Pseudomonadati</taxon>
        <taxon>Bdellovibrionota</taxon>
        <taxon>Bdellovibrionia</taxon>
        <taxon>Bdellovibrionales</taxon>
        <taxon>Pseudobdellovibrionaceae</taxon>
        <taxon>Bdellovibrio</taxon>
    </lineage>
</organism>
<feature type="DNA-binding region" description="H-T-H motif" evidence="4">
    <location>
        <begin position="76"/>
        <end position="95"/>
    </location>
</feature>
<dbReference type="Proteomes" id="UP000197003">
    <property type="component" value="Chromosome"/>
</dbReference>
<name>A0A1Z3N5F2_BDEBC</name>
<dbReference type="EMBL" id="CP020946">
    <property type="protein sequence ID" value="ASD62641.1"/>
    <property type="molecule type" value="Genomic_DNA"/>
</dbReference>
<dbReference type="OrthoDB" id="5291472at2"/>
<sequence length="252" mass="28278">MQKTRLAPASTQSYSVLMELGPQKGFSVNMMSSEEKTKKTKIIVKAPTQERSRQTVATILDACSRLLVSEGFYSITTDKIAKEAGVSIGSLYQFFGNKESVVQAVVKNILEEDKRIFSEKMRAISPLPPEQRVKGMIELAVETTRRNSELRSKLTTIQYYVAEAAYMSETIRFFQEVVRYNLPQIPGRDMEKISYIMVNAFIGLTNTMAIDNPTAIHDTAVVEEIYQLFHKYLDLGGPAPVAAVNRSKGDFI</sequence>